<reference evidence="1 2" key="1">
    <citation type="submission" date="2014-08" db="EMBL/GenBank/DDBJ databases">
        <authorList>
            <person name="Bunnell A."/>
            <person name="Chain P.S."/>
            <person name="Chertkov O."/>
            <person name="Currie B.J."/>
            <person name="Daligault H.E."/>
            <person name="Davenport K.W."/>
            <person name="Davis C."/>
            <person name="Gleasner C.D."/>
            <person name="Johnson S.L."/>
            <person name="Kaestli M."/>
            <person name="Koren S."/>
            <person name="Kunde Y.A."/>
            <person name="Mayo M."/>
            <person name="McMurry K.K."/>
            <person name="Price E.P."/>
            <person name="Reitenga K.G."/>
            <person name="Robison R."/>
            <person name="Rosovitz M.J."/>
            <person name="Sarovich D.S."/>
            <person name="Teshima H."/>
        </authorList>
    </citation>
    <scope>NUCLEOTIDE SEQUENCE [LARGE SCALE GENOMIC DNA]</scope>
    <source>
        <strain evidence="1 2">MSHR44</strain>
    </source>
</reference>
<dbReference type="Proteomes" id="UP000030475">
    <property type="component" value="Unassembled WGS sequence"/>
</dbReference>
<evidence type="ECO:0000313" key="2">
    <source>
        <dbReference type="Proteomes" id="UP000030475"/>
    </source>
</evidence>
<organism evidence="1 2">
    <name type="scientific">Burkholderia pseudomallei</name>
    <name type="common">Pseudomonas pseudomallei</name>
    <dbReference type="NCBI Taxonomy" id="28450"/>
    <lineage>
        <taxon>Bacteria</taxon>
        <taxon>Pseudomonadati</taxon>
        <taxon>Pseudomonadota</taxon>
        <taxon>Betaproteobacteria</taxon>
        <taxon>Burkholderiales</taxon>
        <taxon>Burkholderiaceae</taxon>
        <taxon>Burkholderia</taxon>
        <taxon>pseudomallei group</taxon>
    </lineage>
</organism>
<dbReference type="AlphaFoldDB" id="A0AA40MH49"/>
<sequence>MVCVAELSGPALRRLHAGCDRRRAASVVPGARVTVLSAHRRACRAASDERAGEPREQHAKHVCTSMRRACPRALSQVNAAAPVQGATIGGRRCCGAASHARSLMYVKPARVRVLHIADAGRSRRRGAAAFARPALPASRAGGERAAGSDMRRRALDLPRRPFRSVRAMHCARARRRSSACLARVERSPPAVFHSMRAKRNGATKSKRNPDRFLVFRCARGIPVDSIDRRRTGMHWPRGSARAVMRSGIRRGRLARKMPRRSAFFEVFSRERIGSMICAGDPY</sequence>
<proteinExistence type="predicted"/>
<accession>A0AA40MH49</accession>
<protein>
    <submittedName>
        <fullName evidence="1">Uncharacterized protein</fullName>
    </submittedName>
</protein>
<gene>
    <name evidence="1" type="ORF">Y036_5614</name>
</gene>
<dbReference type="EMBL" id="JQIM01000008">
    <property type="protein sequence ID" value="KGX16520.1"/>
    <property type="molecule type" value="Genomic_DNA"/>
</dbReference>
<evidence type="ECO:0000313" key="1">
    <source>
        <dbReference type="EMBL" id="KGX16520.1"/>
    </source>
</evidence>
<comment type="caution">
    <text evidence="1">The sequence shown here is derived from an EMBL/GenBank/DDBJ whole genome shotgun (WGS) entry which is preliminary data.</text>
</comment>
<name>A0AA40MH49_BURPE</name>